<gene>
    <name evidence="1" type="ORF">SAMN05421509_10749</name>
</gene>
<accession>A0A285VR76</accession>
<dbReference type="RefSeq" id="WP_097023389.1">
    <property type="nucleotide sequence ID" value="NZ_OBQJ01000007.1"/>
</dbReference>
<name>A0A285VR76_9GAMM</name>
<organism evidence="1 2">
    <name type="scientific">Chromohalobacter canadensis</name>
    <dbReference type="NCBI Taxonomy" id="141389"/>
    <lineage>
        <taxon>Bacteria</taxon>
        <taxon>Pseudomonadati</taxon>
        <taxon>Pseudomonadota</taxon>
        <taxon>Gammaproteobacteria</taxon>
        <taxon>Oceanospirillales</taxon>
        <taxon>Halomonadaceae</taxon>
        <taxon>Chromohalobacter</taxon>
    </lineage>
</organism>
<sequence>MSYAIEGIAYDTRTDALTALVANWVSAGGENDIEEIKSALHDSDTPAEIIREWGGEIGTGEASADEEELRTHILTHKADIIMAT</sequence>
<dbReference type="EMBL" id="OBQJ01000007">
    <property type="protein sequence ID" value="SOC56453.1"/>
    <property type="molecule type" value="Genomic_DNA"/>
</dbReference>
<dbReference type="AlphaFoldDB" id="A0A285VR76"/>
<protein>
    <submittedName>
        <fullName evidence="1">Uncharacterized protein</fullName>
    </submittedName>
</protein>
<evidence type="ECO:0000313" key="2">
    <source>
        <dbReference type="Proteomes" id="UP000219023"/>
    </source>
</evidence>
<evidence type="ECO:0000313" key="1">
    <source>
        <dbReference type="EMBL" id="SOC56453.1"/>
    </source>
</evidence>
<proteinExistence type="predicted"/>
<reference evidence="1 2" key="1">
    <citation type="submission" date="2017-08" db="EMBL/GenBank/DDBJ databases">
        <authorList>
            <person name="de Groot N.N."/>
        </authorList>
    </citation>
    <scope>NUCLEOTIDE SEQUENCE [LARGE SCALE GENOMIC DNA]</scope>
    <source>
        <strain evidence="1 2">USBA 855</strain>
    </source>
</reference>
<dbReference type="Proteomes" id="UP000219023">
    <property type="component" value="Unassembled WGS sequence"/>
</dbReference>